<comment type="caution">
    <text evidence="2">The sequence shown here is derived from an EMBL/GenBank/DDBJ whole genome shotgun (WGS) entry which is preliminary data.</text>
</comment>
<dbReference type="Proteomes" id="UP000738349">
    <property type="component" value="Unassembled WGS sequence"/>
</dbReference>
<dbReference type="EMBL" id="JAGMUV010000006">
    <property type="protein sequence ID" value="KAH7153311.1"/>
    <property type="molecule type" value="Genomic_DNA"/>
</dbReference>
<feature type="compositionally biased region" description="Polar residues" evidence="1">
    <location>
        <begin position="945"/>
        <end position="954"/>
    </location>
</feature>
<feature type="region of interest" description="Disordered" evidence="1">
    <location>
        <begin position="766"/>
        <end position="794"/>
    </location>
</feature>
<feature type="region of interest" description="Disordered" evidence="1">
    <location>
        <begin position="497"/>
        <end position="556"/>
    </location>
</feature>
<evidence type="ECO:0000256" key="1">
    <source>
        <dbReference type="SAM" id="MobiDB-lite"/>
    </source>
</evidence>
<dbReference type="OrthoDB" id="5419922at2759"/>
<evidence type="ECO:0000313" key="2">
    <source>
        <dbReference type="EMBL" id="KAH7153311.1"/>
    </source>
</evidence>
<feature type="compositionally biased region" description="Low complexity" evidence="1">
    <location>
        <begin position="215"/>
        <end position="232"/>
    </location>
</feature>
<accession>A0A9P9J8E0</accession>
<feature type="compositionally biased region" description="Acidic residues" evidence="1">
    <location>
        <begin position="460"/>
        <end position="469"/>
    </location>
</feature>
<feature type="compositionally biased region" description="Basic and acidic residues" evidence="1">
    <location>
        <begin position="860"/>
        <end position="872"/>
    </location>
</feature>
<dbReference type="AlphaFoldDB" id="A0A9P9J8E0"/>
<feature type="region of interest" description="Disordered" evidence="1">
    <location>
        <begin position="856"/>
        <end position="879"/>
    </location>
</feature>
<feature type="compositionally biased region" description="Polar residues" evidence="1">
    <location>
        <begin position="766"/>
        <end position="779"/>
    </location>
</feature>
<evidence type="ECO:0008006" key="4">
    <source>
        <dbReference type="Google" id="ProtNLM"/>
    </source>
</evidence>
<feature type="compositionally biased region" description="Polar residues" evidence="1">
    <location>
        <begin position="497"/>
        <end position="506"/>
    </location>
</feature>
<feature type="compositionally biased region" description="Polar residues" evidence="1">
    <location>
        <begin position="304"/>
        <end position="314"/>
    </location>
</feature>
<feature type="region of interest" description="Disordered" evidence="1">
    <location>
        <begin position="646"/>
        <end position="669"/>
    </location>
</feature>
<organism evidence="2 3">
    <name type="scientific">Dactylonectria macrodidyma</name>
    <dbReference type="NCBI Taxonomy" id="307937"/>
    <lineage>
        <taxon>Eukaryota</taxon>
        <taxon>Fungi</taxon>
        <taxon>Dikarya</taxon>
        <taxon>Ascomycota</taxon>
        <taxon>Pezizomycotina</taxon>
        <taxon>Sordariomycetes</taxon>
        <taxon>Hypocreomycetidae</taxon>
        <taxon>Hypocreales</taxon>
        <taxon>Nectriaceae</taxon>
        <taxon>Dactylonectria</taxon>
    </lineage>
</organism>
<feature type="compositionally biased region" description="Polar residues" evidence="1">
    <location>
        <begin position="396"/>
        <end position="405"/>
    </location>
</feature>
<protein>
    <recommendedName>
        <fullName evidence="4">Protamine P1</fullName>
    </recommendedName>
</protein>
<feature type="region of interest" description="Disordered" evidence="1">
    <location>
        <begin position="79"/>
        <end position="127"/>
    </location>
</feature>
<feature type="compositionally biased region" description="Polar residues" evidence="1">
    <location>
        <begin position="91"/>
        <end position="102"/>
    </location>
</feature>
<proteinExistence type="predicted"/>
<sequence>MRHADQMADPEPSWEEDTIYCEATCAPEDVLYEGSDDEDYDDPSSRRLRYEAAGQRFLEGNTPLLLTATLKGPFERTSGWINPWRSKHRTAGTTQGTRTSPGKLSRQSKHRRNASIPETIQQAPVVDNHPYLEDDELKMVQNWRSAVQPVAKDDFWAATPKQSGSERKRKAKGSEWLRKLASKRRRTDYMDSGSVNTPIQRADFPPGSEYVEPNSSFSSVPDLPSSLPSSPHFSHKNVGSSARGAEDTDGDELVDSVHVSFRSAPSRLQSPGKRMSSQILKPVAPAKQSKGELTLGKDAKAAATLSSPVSQRRFTQAMPRRSPRHNSTQAVKQSPAQPTSSLTSLDSENVEEFETVKVSEPFETQRDESFCFRMPKKTTTVGNQEAIDRTDCMDTDTWSGLSSSDNTEKDPLPVTADSTSNGPAPKLEVASSGIIETNKGPSSDLSSLSSDNFAGFDMDAQSEADDDTATDMITSSAIQTKSELTCKADVRSEQFEIGNNASNEQTCDIRPTETEDVTMTQDDTDYGSDSSVVESVNDNVRSQASEDKPEPVLERQVEPLQPGPIQLLKNSVMRFVPKNSWQRLSLTQNVSPSASTMKNEPDKSLETAVSSVALEASTPNVGSAGDDQSMNASVLTERICDEKTKAFTPTPGRHTSPRSQPKHVQDMEHGQMKCDDTVESNDMKEAEPLSVSQQSPWTETKLSQFAIPPVRHVQSTQQLDTPQRNISMASTPAQTHWTVESKNLSATQGHTPSIDNASPLSALHASTSPLSKMQNQSTPVVRPAGMLRPTTPEPQFSVKSFASFMSPSPERLPRNSKHATWGDSGFRLPSTQGILASATKNPWGVDACQRRVSWAPLPHESTDEKPALESRGRQMSPPPNTPIADLPTSEDAKFHEHFTAVARRTKGPRQRLLPAASQCILESPNTQAMANTFLAVDQLRKPDLEQSTDNTSSQRKSERIEESQEPLDMVEDVIREMGGYLEIWNVDAELDQARKTGSMQIPRLTQSPW</sequence>
<feature type="compositionally biased region" description="Polar residues" evidence="1">
    <location>
        <begin position="325"/>
        <end position="347"/>
    </location>
</feature>
<reference evidence="2" key="1">
    <citation type="journal article" date="2021" name="Nat. Commun.">
        <title>Genetic determinants of endophytism in the Arabidopsis root mycobiome.</title>
        <authorList>
            <person name="Mesny F."/>
            <person name="Miyauchi S."/>
            <person name="Thiergart T."/>
            <person name="Pickel B."/>
            <person name="Atanasova L."/>
            <person name="Karlsson M."/>
            <person name="Huettel B."/>
            <person name="Barry K.W."/>
            <person name="Haridas S."/>
            <person name="Chen C."/>
            <person name="Bauer D."/>
            <person name="Andreopoulos W."/>
            <person name="Pangilinan J."/>
            <person name="LaButti K."/>
            <person name="Riley R."/>
            <person name="Lipzen A."/>
            <person name="Clum A."/>
            <person name="Drula E."/>
            <person name="Henrissat B."/>
            <person name="Kohler A."/>
            <person name="Grigoriev I.V."/>
            <person name="Martin F.M."/>
            <person name="Hacquard S."/>
        </authorList>
    </citation>
    <scope>NUCLEOTIDE SEQUENCE</scope>
    <source>
        <strain evidence="2">MPI-CAGE-AT-0147</strain>
    </source>
</reference>
<feature type="region of interest" description="Disordered" evidence="1">
    <location>
        <begin position="940"/>
        <end position="968"/>
    </location>
</feature>
<gene>
    <name evidence="2" type="ORF">EDB81DRAFT_453278</name>
</gene>
<feature type="region of interest" description="Disordered" evidence="1">
    <location>
        <begin position="382"/>
        <end position="470"/>
    </location>
</feature>
<evidence type="ECO:0000313" key="3">
    <source>
        <dbReference type="Proteomes" id="UP000738349"/>
    </source>
</evidence>
<feature type="compositionally biased region" description="Basic and acidic residues" evidence="1">
    <location>
        <begin position="544"/>
        <end position="556"/>
    </location>
</feature>
<name>A0A9P9J8E0_9HYPO</name>
<keyword evidence="3" id="KW-1185">Reference proteome</keyword>
<feature type="region of interest" description="Disordered" evidence="1">
    <location>
        <begin position="154"/>
        <end position="354"/>
    </location>
</feature>
<feature type="compositionally biased region" description="Low complexity" evidence="1">
    <location>
        <begin position="528"/>
        <end position="540"/>
    </location>
</feature>
<feature type="compositionally biased region" description="Low complexity" evidence="1">
    <location>
        <begin position="442"/>
        <end position="451"/>
    </location>
</feature>